<feature type="domain" description="Stress-response A/B barrel" evidence="3">
    <location>
        <begin position="4"/>
        <end position="96"/>
    </location>
</feature>
<dbReference type="PANTHER" id="PTHR33178">
    <property type="match status" value="1"/>
</dbReference>
<proteinExistence type="predicted"/>
<dbReference type="OMA" id="ANEFKHL"/>
<dbReference type="Proteomes" id="UP000238479">
    <property type="component" value="Chromosome 5"/>
</dbReference>
<evidence type="ECO:0000313" key="4">
    <source>
        <dbReference type="EMBL" id="PRQ33205.1"/>
    </source>
</evidence>
<evidence type="ECO:0000256" key="2">
    <source>
        <dbReference type="SAM" id="MobiDB-lite"/>
    </source>
</evidence>
<feature type="compositionally biased region" description="Pro residues" evidence="2">
    <location>
        <begin position="102"/>
        <end position="112"/>
    </location>
</feature>
<evidence type="ECO:0000256" key="1">
    <source>
        <dbReference type="ARBA" id="ARBA00011738"/>
    </source>
</evidence>
<reference evidence="4 5" key="1">
    <citation type="journal article" date="2018" name="Nat. Genet.">
        <title>The Rosa genome provides new insights in the design of modern roses.</title>
        <authorList>
            <person name="Bendahmane M."/>
        </authorList>
    </citation>
    <scope>NUCLEOTIDE SEQUENCE [LARGE SCALE GENOMIC DNA]</scope>
    <source>
        <strain evidence="5">cv. Old Blush</strain>
    </source>
</reference>
<name>A0A2P6QG98_ROSCH</name>
<dbReference type="InterPro" id="IPR044662">
    <property type="entry name" value="HS1/DABB1-like"/>
</dbReference>
<feature type="region of interest" description="Disordered" evidence="2">
    <location>
        <begin position="100"/>
        <end position="119"/>
    </location>
</feature>
<evidence type="ECO:0000313" key="5">
    <source>
        <dbReference type="Proteomes" id="UP000238479"/>
    </source>
</evidence>
<gene>
    <name evidence="4" type="ORF">RchiOBHm_Chr5g0055001</name>
</gene>
<accession>A0A2P6QG98</accession>
<dbReference type="Gene3D" id="3.30.70.100">
    <property type="match status" value="1"/>
</dbReference>
<dbReference type="InterPro" id="IPR011008">
    <property type="entry name" value="Dimeric_a/b-barrel"/>
</dbReference>
<dbReference type="EMBL" id="PDCK01000043">
    <property type="protein sequence ID" value="PRQ33205.1"/>
    <property type="molecule type" value="Genomic_DNA"/>
</dbReference>
<protein>
    <recommendedName>
        <fullName evidence="3">Stress-response A/B barrel domain-containing protein</fullName>
    </recommendedName>
</protein>
<dbReference type="InterPro" id="IPR013097">
    <property type="entry name" value="Dabb"/>
</dbReference>
<comment type="subunit">
    <text evidence="1">Homodimer.</text>
</comment>
<dbReference type="OrthoDB" id="1601230at2759"/>
<dbReference type="SMART" id="SM00886">
    <property type="entry name" value="Dabb"/>
    <property type="match status" value="1"/>
</dbReference>
<sequence>MGEFKHLVIVKFKADVVVEEILTGLEKLVAEIDAVKSYEWGQDLESQEMLTQGFTHAILMTFDKKEDYTLFLSHPKHAEFSGTFSTVIEKIVLLDFPATLVKPPPPPPPPPAAEVKAEV</sequence>
<dbReference type="PROSITE" id="PS51502">
    <property type="entry name" value="S_R_A_B_BARREL"/>
    <property type="match status" value="1"/>
</dbReference>
<dbReference type="SUPFAM" id="SSF54909">
    <property type="entry name" value="Dimeric alpha+beta barrel"/>
    <property type="match status" value="1"/>
</dbReference>
<comment type="caution">
    <text evidence="4">The sequence shown here is derived from an EMBL/GenBank/DDBJ whole genome shotgun (WGS) entry which is preliminary data.</text>
</comment>
<dbReference type="STRING" id="74649.A0A2P6QG98"/>
<dbReference type="PANTHER" id="PTHR33178:SF4">
    <property type="entry name" value="EXPRESSED PROTEIN"/>
    <property type="match status" value="1"/>
</dbReference>
<dbReference type="AlphaFoldDB" id="A0A2P6QG98"/>
<dbReference type="Gramene" id="PRQ33205">
    <property type="protein sequence ID" value="PRQ33205"/>
    <property type="gene ID" value="RchiOBHm_Chr5g0055001"/>
</dbReference>
<keyword evidence="5" id="KW-1185">Reference proteome</keyword>
<dbReference type="Pfam" id="PF07876">
    <property type="entry name" value="Dabb"/>
    <property type="match status" value="1"/>
</dbReference>
<organism evidence="4 5">
    <name type="scientific">Rosa chinensis</name>
    <name type="common">China rose</name>
    <dbReference type="NCBI Taxonomy" id="74649"/>
    <lineage>
        <taxon>Eukaryota</taxon>
        <taxon>Viridiplantae</taxon>
        <taxon>Streptophyta</taxon>
        <taxon>Embryophyta</taxon>
        <taxon>Tracheophyta</taxon>
        <taxon>Spermatophyta</taxon>
        <taxon>Magnoliopsida</taxon>
        <taxon>eudicotyledons</taxon>
        <taxon>Gunneridae</taxon>
        <taxon>Pentapetalae</taxon>
        <taxon>rosids</taxon>
        <taxon>fabids</taxon>
        <taxon>Rosales</taxon>
        <taxon>Rosaceae</taxon>
        <taxon>Rosoideae</taxon>
        <taxon>Rosoideae incertae sedis</taxon>
        <taxon>Rosa</taxon>
    </lineage>
</organism>
<evidence type="ECO:0000259" key="3">
    <source>
        <dbReference type="PROSITE" id="PS51502"/>
    </source>
</evidence>